<accession>A0ABW5U1K7</accession>
<evidence type="ECO:0000313" key="2">
    <source>
        <dbReference type="Proteomes" id="UP001597474"/>
    </source>
</evidence>
<dbReference type="GO" id="GO:0032259">
    <property type="term" value="P:methylation"/>
    <property type="evidence" value="ECO:0007669"/>
    <property type="project" value="UniProtKB-KW"/>
</dbReference>
<dbReference type="InterPro" id="IPR029063">
    <property type="entry name" value="SAM-dependent_MTases_sf"/>
</dbReference>
<reference evidence="2" key="1">
    <citation type="journal article" date="2019" name="Int. J. Syst. Evol. Microbiol.">
        <title>The Global Catalogue of Microorganisms (GCM) 10K type strain sequencing project: providing services to taxonomists for standard genome sequencing and annotation.</title>
        <authorList>
            <consortium name="The Broad Institute Genomics Platform"/>
            <consortium name="The Broad Institute Genome Sequencing Center for Infectious Disease"/>
            <person name="Wu L."/>
            <person name="Ma J."/>
        </authorList>
    </citation>
    <scope>NUCLEOTIDE SEQUENCE [LARGE SCALE GENOMIC DNA]</scope>
    <source>
        <strain evidence="2">TISTR 2562</strain>
    </source>
</reference>
<proteinExistence type="predicted"/>
<organism evidence="1 2">
    <name type="scientific">Sulfitobacter aestuarii</name>
    <dbReference type="NCBI Taxonomy" id="2161676"/>
    <lineage>
        <taxon>Bacteria</taxon>
        <taxon>Pseudomonadati</taxon>
        <taxon>Pseudomonadota</taxon>
        <taxon>Alphaproteobacteria</taxon>
        <taxon>Rhodobacterales</taxon>
        <taxon>Roseobacteraceae</taxon>
        <taxon>Sulfitobacter</taxon>
    </lineage>
</organism>
<sequence>MSDKFLDRAYNIRDPNAIHQLYDAWAASYEAEVGENGYAAPARCAAALSRFVDDKDQPVLDFGCGTGLSGLALRMAGFNVIDGYDVSSEMLVQAQSKMIYRHLEKIEPGAELTHEPGKYAAIAAIGVIGRGAAPISVFDILMHGLGKGGKLVFTFNDHALEDKANEGRLNEWTDCGAAHLLYRDYGPHMPGINLNSNVYVVEKA</sequence>
<dbReference type="GO" id="GO:0008168">
    <property type="term" value="F:methyltransferase activity"/>
    <property type="evidence" value="ECO:0007669"/>
    <property type="project" value="UniProtKB-KW"/>
</dbReference>
<protein>
    <submittedName>
        <fullName evidence="1">Class I SAM-dependent DNA methyltransferase</fullName>
    </submittedName>
</protein>
<dbReference type="EMBL" id="JBHUMP010000004">
    <property type="protein sequence ID" value="MFD2739357.1"/>
    <property type="molecule type" value="Genomic_DNA"/>
</dbReference>
<dbReference type="Gene3D" id="3.40.50.150">
    <property type="entry name" value="Vaccinia Virus protein VP39"/>
    <property type="match status" value="1"/>
</dbReference>
<gene>
    <name evidence="1" type="ORF">ACFSUD_07255</name>
</gene>
<evidence type="ECO:0000313" key="1">
    <source>
        <dbReference type="EMBL" id="MFD2739357.1"/>
    </source>
</evidence>
<dbReference type="RefSeq" id="WP_386372892.1">
    <property type="nucleotide sequence ID" value="NZ_JBHUMP010000004.1"/>
</dbReference>
<dbReference type="Proteomes" id="UP001597474">
    <property type="component" value="Unassembled WGS sequence"/>
</dbReference>
<comment type="caution">
    <text evidence="1">The sequence shown here is derived from an EMBL/GenBank/DDBJ whole genome shotgun (WGS) entry which is preliminary data.</text>
</comment>
<keyword evidence="1" id="KW-0489">Methyltransferase</keyword>
<name>A0ABW5U1K7_9RHOB</name>
<dbReference type="Pfam" id="PF13489">
    <property type="entry name" value="Methyltransf_23"/>
    <property type="match status" value="1"/>
</dbReference>
<keyword evidence="2" id="KW-1185">Reference proteome</keyword>
<dbReference type="CDD" id="cd02440">
    <property type="entry name" value="AdoMet_MTases"/>
    <property type="match status" value="1"/>
</dbReference>
<dbReference type="SUPFAM" id="SSF53335">
    <property type="entry name" value="S-adenosyl-L-methionine-dependent methyltransferases"/>
    <property type="match status" value="1"/>
</dbReference>
<keyword evidence="1" id="KW-0808">Transferase</keyword>